<evidence type="ECO:0000313" key="2">
    <source>
        <dbReference type="EMBL" id="SFU20626.1"/>
    </source>
</evidence>
<dbReference type="RefSeq" id="WP_090126955.1">
    <property type="nucleotide sequence ID" value="NZ_CP045299.1"/>
</dbReference>
<reference evidence="3" key="1">
    <citation type="submission" date="2016-10" db="EMBL/GenBank/DDBJ databases">
        <authorList>
            <person name="Varghese N."/>
            <person name="Submissions S."/>
        </authorList>
    </citation>
    <scope>NUCLEOTIDE SEQUENCE [LARGE SCALE GENOMIC DNA]</scope>
    <source>
        <strain evidence="3">Ah-143</strain>
    </source>
</reference>
<feature type="transmembrane region" description="Helical" evidence="1">
    <location>
        <begin position="7"/>
        <end position="26"/>
    </location>
</feature>
<organism evidence="2 3">
    <name type="scientific">Kosakonia arachidis</name>
    <dbReference type="NCBI Taxonomy" id="551989"/>
    <lineage>
        <taxon>Bacteria</taxon>
        <taxon>Pseudomonadati</taxon>
        <taxon>Pseudomonadota</taxon>
        <taxon>Gammaproteobacteria</taxon>
        <taxon>Enterobacterales</taxon>
        <taxon>Enterobacteriaceae</taxon>
        <taxon>Kosakonia</taxon>
    </lineage>
</organism>
<dbReference type="OrthoDB" id="5814397at2"/>
<accession>A0A1I7E9I1</accession>
<keyword evidence="3" id="KW-1185">Reference proteome</keyword>
<name>A0A1I7E9I1_9ENTR</name>
<gene>
    <name evidence="2" type="ORF">SAMN05192562_11323</name>
</gene>
<evidence type="ECO:0000313" key="3">
    <source>
        <dbReference type="Proteomes" id="UP000199187"/>
    </source>
</evidence>
<keyword evidence="1" id="KW-1133">Transmembrane helix</keyword>
<evidence type="ECO:0000256" key="1">
    <source>
        <dbReference type="SAM" id="Phobius"/>
    </source>
</evidence>
<keyword evidence="1" id="KW-0812">Transmembrane</keyword>
<sequence length="160" mass="18332">MQTHNKIIATLSIGMMSVAFFLIYMSQFKTDRFFTCKSGVNYTVKFSNNSYYLKAAYAIIIDDMKYSTLTINGKLQYGDTTTVLNRSYIMNMTNAKGNYFKVVITSQDINDTDTTDDTVFLKFFMPQKVGVPFYMQISNIKENIFILRGLSAPYLACLSY</sequence>
<proteinExistence type="predicted"/>
<protein>
    <submittedName>
        <fullName evidence="2">Uncharacterized protein</fullName>
    </submittedName>
</protein>
<dbReference type="Proteomes" id="UP000199187">
    <property type="component" value="Unassembled WGS sequence"/>
</dbReference>
<keyword evidence="1" id="KW-0472">Membrane</keyword>
<dbReference type="EMBL" id="FPAU01000013">
    <property type="protein sequence ID" value="SFU20626.1"/>
    <property type="molecule type" value="Genomic_DNA"/>
</dbReference>
<dbReference type="AlphaFoldDB" id="A0A1I7E9I1"/>